<dbReference type="EnsemblMetazoa" id="PPAI008157-RA">
    <property type="protein sequence ID" value="PPAI008157-PA"/>
    <property type="gene ID" value="PPAI008157"/>
</dbReference>
<evidence type="ECO:0000256" key="4">
    <source>
        <dbReference type="ARBA" id="ARBA00007579"/>
    </source>
</evidence>
<dbReference type="PANTHER" id="PTHR10885">
    <property type="entry name" value="ISOPENTENYL-DIPHOSPHATE DELTA-ISOMERASE"/>
    <property type="match status" value="1"/>
</dbReference>
<evidence type="ECO:0000256" key="6">
    <source>
        <dbReference type="ARBA" id="ARBA00023229"/>
    </source>
</evidence>
<keyword evidence="9" id="KW-1185">Reference proteome</keyword>
<evidence type="ECO:0000313" key="9">
    <source>
        <dbReference type="Proteomes" id="UP000092462"/>
    </source>
</evidence>
<dbReference type="InterPro" id="IPR000086">
    <property type="entry name" value="NUDIX_hydrolase_dom"/>
</dbReference>
<dbReference type="PROSITE" id="PS51462">
    <property type="entry name" value="NUDIX"/>
    <property type="match status" value="1"/>
</dbReference>
<dbReference type="AlphaFoldDB" id="A0A1B0DJ20"/>
<dbReference type="VEuPathDB" id="VectorBase:PPAI008157"/>
<keyword evidence="6" id="KW-0414">Isoprene biosynthesis</keyword>
<organism evidence="8 9">
    <name type="scientific">Phlebotomus papatasi</name>
    <name type="common">Sandfly</name>
    <dbReference type="NCBI Taxonomy" id="29031"/>
    <lineage>
        <taxon>Eukaryota</taxon>
        <taxon>Metazoa</taxon>
        <taxon>Ecdysozoa</taxon>
        <taxon>Arthropoda</taxon>
        <taxon>Hexapoda</taxon>
        <taxon>Insecta</taxon>
        <taxon>Pterygota</taxon>
        <taxon>Neoptera</taxon>
        <taxon>Endopterygota</taxon>
        <taxon>Diptera</taxon>
        <taxon>Nematocera</taxon>
        <taxon>Psychodoidea</taxon>
        <taxon>Psychodidae</taxon>
        <taxon>Phlebotomus</taxon>
        <taxon>Phlebotomus</taxon>
    </lineage>
</organism>
<dbReference type="VEuPathDB" id="VectorBase:PPAPM1_004772"/>
<keyword evidence="7" id="KW-0413">Isomerase</keyword>
<dbReference type="CDD" id="cd02885">
    <property type="entry name" value="NUDIX_IPP_Isomerase"/>
    <property type="match status" value="1"/>
</dbReference>
<dbReference type="GO" id="GO:0004452">
    <property type="term" value="F:isopentenyl-diphosphate delta-isomerase activity"/>
    <property type="evidence" value="ECO:0007669"/>
    <property type="project" value="UniProtKB-EC"/>
</dbReference>
<dbReference type="GO" id="GO:0009240">
    <property type="term" value="P:isopentenyl diphosphate biosynthetic process"/>
    <property type="evidence" value="ECO:0007669"/>
    <property type="project" value="TreeGrafter"/>
</dbReference>
<evidence type="ECO:0000256" key="5">
    <source>
        <dbReference type="ARBA" id="ARBA00012057"/>
    </source>
</evidence>
<evidence type="ECO:0000256" key="3">
    <source>
        <dbReference type="ARBA" id="ARBA00004826"/>
    </source>
</evidence>
<reference evidence="8" key="1">
    <citation type="submission" date="2022-08" db="UniProtKB">
        <authorList>
            <consortium name="EnsemblMetazoa"/>
        </authorList>
    </citation>
    <scope>IDENTIFICATION</scope>
    <source>
        <strain evidence="8">Israel</strain>
    </source>
</reference>
<evidence type="ECO:0000313" key="8">
    <source>
        <dbReference type="EnsemblMetazoa" id="PPAI008157-PA"/>
    </source>
</evidence>
<comment type="pathway">
    <text evidence="3">Isoprenoid biosynthesis; dimethylallyl diphosphate biosynthesis; dimethylallyl diphosphate from isopentenyl diphosphate: step 1/1.</text>
</comment>
<dbReference type="InterPro" id="IPR015797">
    <property type="entry name" value="NUDIX_hydrolase-like_dom_sf"/>
</dbReference>
<evidence type="ECO:0000256" key="1">
    <source>
        <dbReference type="ARBA" id="ARBA00000374"/>
    </source>
</evidence>
<comment type="catalytic activity">
    <reaction evidence="1">
        <text>isopentenyl diphosphate = dimethylallyl diphosphate</text>
        <dbReference type="Rhea" id="RHEA:23284"/>
        <dbReference type="ChEBI" id="CHEBI:57623"/>
        <dbReference type="ChEBI" id="CHEBI:128769"/>
        <dbReference type="EC" id="5.3.3.2"/>
    </reaction>
</comment>
<accession>A0A1B0DJ20</accession>
<dbReference type="EMBL" id="AJVK01015650">
    <property type="status" value="NOT_ANNOTATED_CDS"/>
    <property type="molecule type" value="Genomic_DNA"/>
</dbReference>
<dbReference type="NCBIfam" id="TIGR02150">
    <property type="entry name" value="IPP_isom_1"/>
    <property type="match status" value="1"/>
</dbReference>
<evidence type="ECO:0000256" key="2">
    <source>
        <dbReference type="ARBA" id="ARBA00003951"/>
    </source>
</evidence>
<comment type="function">
    <text evidence="2">Catalyzes the 1,3-allylic rearrangement of the homoallylic substrate isopentenyl (IPP) to its highly electrophilic allylic isomer, dimethylallyl diphosphate (DMAPP).</text>
</comment>
<dbReference type="EC" id="5.3.3.2" evidence="5"/>
<dbReference type="PIRSF" id="PIRSF018427">
    <property type="entry name" value="Isopntndiph_ism"/>
    <property type="match status" value="1"/>
</dbReference>
<dbReference type="GO" id="GO:0005737">
    <property type="term" value="C:cytoplasm"/>
    <property type="evidence" value="ECO:0007669"/>
    <property type="project" value="TreeGrafter"/>
</dbReference>
<name>A0A1B0DJ20_PHLPP</name>
<dbReference type="SUPFAM" id="SSF55811">
    <property type="entry name" value="Nudix"/>
    <property type="match status" value="1"/>
</dbReference>
<protein>
    <recommendedName>
        <fullName evidence="5">isopentenyl-diphosphate Delta-isomerase</fullName>
        <ecNumber evidence="5">5.3.3.2</ecNumber>
    </recommendedName>
</protein>
<dbReference type="Pfam" id="PF00293">
    <property type="entry name" value="NUDIX"/>
    <property type="match status" value="1"/>
</dbReference>
<dbReference type="PANTHER" id="PTHR10885:SF0">
    <property type="entry name" value="ISOPENTENYL-DIPHOSPHATE DELTA-ISOMERASE"/>
    <property type="match status" value="1"/>
</dbReference>
<comment type="similarity">
    <text evidence="4">Belongs to the IPP isomerase type 1 family.</text>
</comment>
<dbReference type="Proteomes" id="UP000092462">
    <property type="component" value="Unassembled WGS sequence"/>
</dbReference>
<proteinExistence type="inferred from homology"/>
<dbReference type="InterPro" id="IPR011876">
    <property type="entry name" value="IsopentenylPP_isomerase_typ1"/>
</dbReference>
<dbReference type="Gene3D" id="3.90.79.10">
    <property type="entry name" value="Nucleoside Triphosphate Pyrophosphohydrolase"/>
    <property type="match status" value="1"/>
</dbReference>
<evidence type="ECO:0000256" key="7">
    <source>
        <dbReference type="ARBA" id="ARBA00023235"/>
    </source>
</evidence>
<sequence>MFRAKNLVCAFRAFSAQAAKIDAAKAKKFQEVAMHKEKCILVDNNGRSLGPISKYDCHRVVDGHVKAHRGFSVYLFNTQGQMLLQKRSKYKFTYPDLYTNTICSHPLYNIEEERDELNEIGVRLAAQRRLNYELGIPVHQIDPESFHYMTRIHYEHLGDETWGEHEIAYMFVLQGDFHLNPNPSEISEIRFITKEELDK</sequence>